<proteinExistence type="predicted"/>
<sequence length="155" mass="17174">MTDTAATFRARRQAAFDLAQVGQTYTYRRTFTDGDVSAFCGVTGDFNPFHQDDEFSRDSPFGRRIVPGLLPGSMLTHIGGMLGFLAAEMHFEFLRPVYIGDTVTCVVEVLEKDETRKRLHCTAHLTTPDGQVVIQAHFSGFPTHPRLKPDAPASP</sequence>
<dbReference type="CDD" id="cd03449">
    <property type="entry name" value="R_hydratase"/>
    <property type="match status" value="1"/>
</dbReference>
<keyword evidence="3" id="KW-1185">Reference proteome</keyword>
<dbReference type="PANTHER" id="PTHR43437">
    <property type="entry name" value="HYDROXYACYL-THIOESTER DEHYDRATASE TYPE 2, MITOCHONDRIAL-RELATED"/>
    <property type="match status" value="1"/>
</dbReference>
<evidence type="ECO:0000313" key="3">
    <source>
        <dbReference type="Proteomes" id="UP001595748"/>
    </source>
</evidence>
<dbReference type="InterPro" id="IPR029069">
    <property type="entry name" value="HotDog_dom_sf"/>
</dbReference>
<feature type="domain" description="MaoC-like" evidence="1">
    <location>
        <begin position="22"/>
        <end position="123"/>
    </location>
</feature>
<comment type="caution">
    <text evidence="2">The sequence shown here is derived from an EMBL/GenBank/DDBJ whole genome shotgun (WGS) entry which is preliminary data.</text>
</comment>
<accession>A0ABV8A1C9</accession>
<dbReference type="Proteomes" id="UP001595748">
    <property type="component" value="Unassembled WGS sequence"/>
</dbReference>
<protein>
    <submittedName>
        <fullName evidence="2">MaoC family dehydratase</fullName>
    </submittedName>
</protein>
<dbReference type="SUPFAM" id="SSF54637">
    <property type="entry name" value="Thioesterase/thiol ester dehydrase-isomerase"/>
    <property type="match status" value="1"/>
</dbReference>
<name>A0ABV8A1C9_9DEIO</name>
<dbReference type="Gene3D" id="3.10.129.10">
    <property type="entry name" value="Hotdog Thioesterase"/>
    <property type="match status" value="1"/>
</dbReference>
<dbReference type="Pfam" id="PF01575">
    <property type="entry name" value="MaoC_dehydratas"/>
    <property type="match status" value="1"/>
</dbReference>
<reference evidence="3" key="1">
    <citation type="journal article" date="2019" name="Int. J. Syst. Evol. Microbiol.">
        <title>The Global Catalogue of Microorganisms (GCM) 10K type strain sequencing project: providing services to taxonomists for standard genome sequencing and annotation.</title>
        <authorList>
            <consortium name="The Broad Institute Genomics Platform"/>
            <consortium name="The Broad Institute Genome Sequencing Center for Infectious Disease"/>
            <person name="Wu L."/>
            <person name="Ma J."/>
        </authorList>
    </citation>
    <scope>NUCLEOTIDE SEQUENCE [LARGE SCALE GENOMIC DNA]</scope>
    <source>
        <strain evidence="3">CCTCC AB 2013263</strain>
    </source>
</reference>
<evidence type="ECO:0000313" key="2">
    <source>
        <dbReference type="EMBL" id="MFC3859453.1"/>
    </source>
</evidence>
<dbReference type="RefSeq" id="WP_380075619.1">
    <property type="nucleotide sequence ID" value="NZ_JBHRZF010000011.1"/>
</dbReference>
<dbReference type="PANTHER" id="PTHR43437:SF3">
    <property type="entry name" value="HYDROXYACYL-THIOESTER DEHYDRATASE TYPE 2, MITOCHONDRIAL"/>
    <property type="match status" value="1"/>
</dbReference>
<gene>
    <name evidence="2" type="ORF">ACFOPQ_01520</name>
</gene>
<dbReference type="InterPro" id="IPR002539">
    <property type="entry name" value="MaoC-like_dom"/>
</dbReference>
<organism evidence="2 3">
    <name type="scientific">Deinococcus antarcticus</name>
    <dbReference type="NCBI Taxonomy" id="1298767"/>
    <lineage>
        <taxon>Bacteria</taxon>
        <taxon>Thermotogati</taxon>
        <taxon>Deinococcota</taxon>
        <taxon>Deinococci</taxon>
        <taxon>Deinococcales</taxon>
        <taxon>Deinococcaceae</taxon>
        <taxon>Deinococcus</taxon>
    </lineage>
</organism>
<evidence type="ECO:0000259" key="1">
    <source>
        <dbReference type="Pfam" id="PF01575"/>
    </source>
</evidence>
<dbReference type="InterPro" id="IPR050965">
    <property type="entry name" value="UPF0336/Enoyl-CoA_hydratase"/>
</dbReference>
<dbReference type="EMBL" id="JBHRZF010000011">
    <property type="protein sequence ID" value="MFC3859453.1"/>
    <property type="molecule type" value="Genomic_DNA"/>
</dbReference>